<dbReference type="InterPro" id="IPR043502">
    <property type="entry name" value="DNA/RNA_pol_sf"/>
</dbReference>
<evidence type="ECO:0000313" key="13">
    <source>
        <dbReference type="RefSeq" id="XP_022962669.1"/>
    </source>
</evidence>
<reference evidence="13" key="1">
    <citation type="submission" date="2025-08" db="UniProtKB">
        <authorList>
            <consortium name="RefSeq"/>
        </authorList>
    </citation>
    <scope>IDENTIFICATION</scope>
    <source>
        <tissue evidence="13">Young leaves</tissue>
    </source>
</reference>
<dbReference type="InterPro" id="IPR005162">
    <property type="entry name" value="Retrotrans_gag_dom"/>
</dbReference>
<evidence type="ECO:0000256" key="3">
    <source>
        <dbReference type="ARBA" id="ARBA00022695"/>
    </source>
</evidence>
<evidence type="ECO:0000256" key="1">
    <source>
        <dbReference type="ARBA" id="ARBA00022670"/>
    </source>
</evidence>
<dbReference type="AlphaFoldDB" id="A0A6J1HHR1"/>
<keyword evidence="12" id="KW-1185">Reference proteome</keyword>
<dbReference type="RefSeq" id="XP_022962669.1">
    <property type="nucleotide sequence ID" value="XM_023106901.1"/>
</dbReference>
<feature type="domain" description="Reverse transcriptase" evidence="11">
    <location>
        <begin position="457"/>
        <end position="636"/>
    </location>
</feature>
<feature type="compositionally biased region" description="Polar residues" evidence="9">
    <location>
        <begin position="106"/>
        <end position="118"/>
    </location>
</feature>
<dbReference type="Gene3D" id="3.30.70.270">
    <property type="match status" value="2"/>
</dbReference>
<keyword evidence="8" id="KW-0862">Zinc</keyword>
<keyword evidence="5" id="KW-0255">Endonuclease</keyword>
<keyword evidence="2" id="KW-0808">Transferase</keyword>
<sequence length="703" mass="78562">MEAGGAPITWAAFRHEFCEKYYPALARLRNRKAFMQLEQGNRSVEEYEAEFTRLSRFVPLMVATEEEKTDLFIQGLRQEIQGSVSAHASQDFVTAYNAAVKLDASTPRNNQGSSSQVRPSGKRKFLQISTGSQQQTVPQRVDRRLYSGEGRAGCSKCGLTHAGSCNATDKICYNCGKTGHLARVCRSAKNPNMMRPERSVPGGGGGQLSAGGHPQARGKAFATTSKAAGDASTVVTGTLPISGYFAYTVFDSGSTHSFISLSFVCQARLEVEPLGYEILVSTPSGVMLMTREKVKLNKVEVSGQTLDVLLMVLDMYDYDIILGMDWLSAHHASIDCYKKEIVFHPSMGKSFRFQGTKLGSVPKTITALKARKLIGHGAVAFLASVVEVGRVDTDVSTVPVVNEFLDVFPDKLPGLPPEREVNFGIELEPRTTPISKAPYRMAPAELKELKLQLQELLNQGFIRPSVSPWGAPVLFVKKKDGTLRLCIDYRELNKVTIKNKYPLPRIDDLFDQLQGAAVFSKIDLRSGYHQIRVKENDIPKTAFRTRYGHYEFVVMSFGLTNAPAVFMELMNRVFQDFLDSFVIVFIDDILVYSKTNDEHAEHLRKVLLVLRKQRLYAKFSKCEFWLQKVVFLGHVVSKDGITVDPAKVEAVIGWVRPTTVIEVRSFLGLVGYFRRFIKDFARIAAPLTQLTRKGKKFDWSRAW</sequence>
<feature type="compositionally biased region" description="Polar residues" evidence="9">
    <location>
        <begin position="127"/>
        <end position="138"/>
    </location>
</feature>
<dbReference type="InterPro" id="IPR043128">
    <property type="entry name" value="Rev_trsase/Diguanyl_cyclase"/>
</dbReference>
<dbReference type="PANTHER" id="PTHR24559">
    <property type="entry name" value="TRANSPOSON TY3-I GAG-POL POLYPROTEIN"/>
    <property type="match status" value="1"/>
</dbReference>
<dbReference type="Pfam" id="PF03732">
    <property type="entry name" value="Retrotrans_gag"/>
    <property type="match status" value="1"/>
</dbReference>
<dbReference type="InterPro" id="IPR053134">
    <property type="entry name" value="RNA-dir_DNA_polymerase"/>
</dbReference>
<dbReference type="SUPFAM" id="SSF57756">
    <property type="entry name" value="Retrovirus zinc finger-like domains"/>
    <property type="match status" value="1"/>
</dbReference>
<dbReference type="InterPro" id="IPR021109">
    <property type="entry name" value="Peptidase_aspartic_dom_sf"/>
</dbReference>
<dbReference type="SUPFAM" id="SSF50630">
    <property type="entry name" value="Acid proteases"/>
    <property type="match status" value="1"/>
</dbReference>
<dbReference type="Pfam" id="PF08284">
    <property type="entry name" value="RVP_2"/>
    <property type="match status" value="1"/>
</dbReference>
<organism evidence="12 13">
    <name type="scientific">Cucurbita moschata</name>
    <name type="common">Winter crookneck squash</name>
    <name type="synonym">Cucurbita pepo var. moschata</name>
    <dbReference type="NCBI Taxonomy" id="3662"/>
    <lineage>
        <taxon>Eukaryota</taxon>
        <taxon>Viridiplantae</taxon>
        <taxon>Streptophyta</taxon>
        <taxon>Embryophyta</taxon>
        <taxon>Tracheophyta</taxon>
        <taxon>Spermatophyta</taxon>
        <taxon>Magnoliopsida</taxon>
        <taxon>eudicotyledons</taxon>
        <taxon>Gunneridae</taxon>
        <taxon>Pentapetalae</taxon>
        <taxon>rosids</taxon>
        <taxon>fabids</taxon>
        <taxon>Cucurbitales</taxon>
        <taxon>Cucurbitaceae</taxon>
        <taxon>Cucurbiteae</taxon>
        <taxon>Cucurbita</taxon>
    </lineage>
</organism>
<evidence type="ECO:0000256" key="7">
    <source>
        <dbReference type="ARBA" id="ARBA00022918"/>
    </source>
</evidence>
<gene>
    <name evidence="13" type="primary">LOC111463090</name>
</gene>
<dbReference type="PROSITE" id="PS50158">
    <property type="entry name" value="ZF_CCHC"/>
    <property type="match status" value="1"/>
</dbReference>
<keyword evidence="4" id="KW-0540">Nuclease</keyword>
<evidence type="ECO:0000256" key="2">
    <source>
        <dbReference type="ARBA" id="ARBA00022679"/>
    </source>
</evidence>
<dbReference type="SUPFAM" id="SSF56672">
    <property type="entry name" value="DNA/RNA polymerases"/>
    <property type="match status" value="1"/>
</dbReference>
<dbReference type="PANTHER" id="PTHR24559:SF444">
    <property type="entry name" value="REVERSE TRANSCRIPTASE DOMAIN-CONTAINING PROTEIN"/>
    <property type="match status" value="1"/>
</dbReference>
<feature type="domain" description="CCHC-type" evidence="10">
    <location>
        <begin position="172"/>
        <end position="187"/>
    </location>
</feature>
<dbReference type="Gene3D" id="4.10.60.10">
    <property type="entry name" value="Zinc finger, CCHC-type"/>
    <property type="match status" value="1"/>
</dbReference>
<dbReference type="Pfam" id="PF00078">
    <property type="entry name" value="RVT_1"/>
    <property type="match status" value="1"/>
</dbReference>
<dbReference type="Gene3D" id="3.10.10.10">
    <property type="entry name" value="HIV Type 1 Reverse Transcriptase, subunit A, domain 1"/>
    <property type="match status" value="1"/>
</dbReference>
<keyword evidence="8" id="KW-0479">Metal-binding</keyword>
<dbReference type="GO" id="GO:0008270">
    <property type="term" value="F:zinc ion binding"/>
    <property type="evidence" value="ECO:0007669"/>
    <property type="project" value="UniProtKB-KW"/>
</dbReference>
<dbReference type="InterPro" id="IPR000477">
    <property type="entry name" value="RT_dom"/>
</dbReference>
<dbReference type="CDD" id="cd00303">
    <property type="entry name" value="retropepsin_like"/>
    <property type="match status" value="1"/>
</dbReference>
<dbReference type="SMART" id="SM00343">
    <property type="entry name" value="ZnF_C2HC"/>
    <property type="match status" value="1"/>
</dbReference>
<dbReference type="Proteomes" id="UP000504609">
    <property type="component" value="Unplaced"/>
</dbReference>
<protein>
    <submittedName>
        <fullName evidence="13">Uncharacterized protein LOC111463090</fullName>
    </submittedName>
</protein>
<dbReference type="FunFam" id="3.30.70.270:FF:000020">
    <property type="entry name" value="Transposon Tf2-6 polyprotein-like Protein"/>
    <property type="match status" value="1"/>
</dbReference>
<evidence type="ECO:0000256" key="9">
    <source>
        <dbReference type="SAM" id="MobiDB-lite"/>
    </source>
</evidence>
<evidence type="ECO:0000256" key="5">
    <source>
        <dbReference type="ARBA" id="ARBA00022759"/>
    </source>
</evidence>
<feature type="region of interest" description="Disordered" evidence="9">
    <location>
        <begin position="104"/>
        <end position="142"/>
    </location>
</feature>
<keyword evidence="1" id="KW-0645">Protease</keyword>
<dbReference type="GO" id="GO:0003964">
    <property type="term" value="F:RNA-directed DNA polymerase activity"/>
    <property type="evidence" value="ECO:0007669"/>
    <property type="project" value="UniProtKB-KW"/>
</dbReference>
<proteinExistence type="predicted"/>
<dbReference type="GO" id="GO:0003676">
    <property type="term" value="F:nucleic acid binding"/>
    <property type="evidence" value="ECO:0007669"/>
    <property type="project" value="InterPro"/>
</dbReference>
<dbReference type="Gene3D" id="2.40.70.10">
    <property type="entry name" value="Acid Proteases"/>
    <property type="match status" value="1"/>
</dbReference>
<dbReference type="CDD" id="cd01647">
    <property type="entry name" value="RT_LTR"/>
    <property type="match status" value="1"/>
</dbReference>
<dbReference type="InterPro" id="IPR036875">
    <property type="entry name" value="Znf_CCHC_sf"/>
</dbReference>
<dbReference type="PROSITE" id="PS50878">
    <property type="entry name" value="RT_POL"/>
    <property type="match status" value="1"/>
</dbReference>
<evidence type="ECO:0000313" key="12">
    <source>
        <dbReference type="Proteomes" id="UP000504609"/>
    </source>
</evidence>
<dbReference type="GO" id="GO:0008233">
    <property type="term" value="F:peptidase activity"/>
    <property type="evidence" value="ECO:0007669"/>
    <property type="project" value="UniProtKB-KW"/>
</dbReference>
<evidence type="ECO:0000256" key="4">
    <source>
        <dbReference type="ARBA" id="ARBA00022722"/>
    </source>
</evidence>
<keyword evidence="6" id="KW-0378">Hydrolase</keyword>
<dbReference type="KEGG" id="cmos:111463090"/>
<dbReference type="GO" id="GO:0006508">
    <property type="term" value="P:proteolysis"/>
    <property type="evidence" value="ECO:0007669"/>
    <property type="project" value="UniProtKB-KW"/>
</dbReference>
<evidence type="ECO:0000259" key="10">
    <source>
        <dbReference type="PROSITE" id="PS50158"/>
    </source>
</evidence>
<name>A0A6J1HHR1_CUCMO</name>
<evidence type="ECO:0000259" key="11">
    <source>
        <dbReference type="PROSITE" id="PS50878"/>
    </source>
</evidence>
<dbReference type="Pfam" id="PF00098">
    <property type="entry name" value="zf-CCHC"/>
    <property type="match status" value="1"/>
</dbReference>
<dbReference type="GeneID" id="111463090"/>
<dbReference type="FunFam" id="3.10.10.10:FF:000007">
    <property type="entry name" value="Retrovirus-related Pol polyprotein from transposon 17.6-like Protein"/>
    <property type="match status" value="1"/>
</dbReference>
<keyword evidence="7" id="KW-0695">RNA-directed DNA polymerase</keyword>
<accession>A0A6J1HHR1</accession>
<evidence type="ECO:0000256" key="8">
    <source>
        <dbReference type="PROSITE-ProRule" id="PRU00047"/>
    </source>
</evidence>
<keyword evidence="3" id="KW-0548">Nucleotidyltransferase</keyword>
<feature type="region of interest" description="Disordered" evidence="9">
    <location>
        <begin position="192"/>
        <end position="216"/>
    </location>
</feature>
<dbReference type="InterPro" id="IPR001878">
    <property type="entry name" value="Znf_CCHC"/>
</dbReference>
<keyword evidence="8" id="KW-0863">Zinc-finger</keyword>
<evidence type="ECO:0000256" key="6">
    <source>
        <dbReference type="ARBA" id="ARBA00022801"/>
    </source>
</evidence>
<dbReference type="GO" id="GO:0004519">
    <property type="term" value="F:endonuclease activity"/>
    <property type="evidence" value="ECO:0007669"/>
    <property type="project" value="UniProtKB-KW"/>
</dbReference>